<gene>
    <name evidence="1" type="ORF">LCGC14_2012560</name>
</gene>
<sequence>MPQFARPDADIVDGAWLNDVGSAVDMFQAIDETAFNDADFVESELNPSASAVAFGLSDVEDPQVSTGHIVRYRYQKDATGGNQIDLVVELRQGYISEVTQGALIHAETHTNIPNGWTAGTFTLSAVEADSITDYNDLQLRMTANQV</sequence>
<organism evidence="1">
    <name type="scientific">marine sediment metagenome</name>
    <dbReference type="NCBI Taxonomy" id="412755"/>
    <lineage>
        <taxon>unclassified sequences</taxon>
        <taxon>metagenomes</taxon>
        <taxon>ecological metagenomes</taxon>
    </lineage>
</organism>
<name>A0A0F9EZV4_9ZZZZ</name>
<dbReference type="AlphaFoldDB" id="A0A0F9EZV4"/>
<accession>A0A0F9EZV4</accession>
<protein>
    <submittedName>
        <fullName evidence="1">Uncharacterized protein</fullName>
    </submittedName>
</protein>
<reference evidence="1" key="1">
    <citation type="journal article" date="2015" name="Nature">
        <title>Complex archaea that bridge the gap between prokaryotes and eukaryotes.</title>
        <authorList>
            <person name="Spang A."/>
            <person name="Saw J.H."/>
            <person name="Jorgensen S.L."/>
            <person name="Zaremba-Niedzwiedzka K."/>
            <person name="Martijn J."/>
            <person name="Lind A.E."/>
            <person name="van Eijk R."/>
            <person name="Schleper C."/>
            <person name="Guy L."/>
            <person name="Ettema T.J."/>
        </authorList>
    </citation>
    <scope>NUCLEOTIDE SEQUENCE</scope>
</reference>
<dbReference type="EMBL" id="LAZR01023100">
    <property type="protein sequence ID" value="KKL79663.1"/>
    <property type="molecule type" value="Genomic_DNA"/>
</dbReference>
<evidence type="ECO:0000313" key="1">
    <source>
        <dbReference type="EMBL" id="KKL79663.1"/>
    </source>
</evidence>
<proteinExistence type="predicted"/>
<comment type="caution">
    <text evidence="1">The sequence shown here is derived from an EMBL/GenBank/DDBJ whole genome shotgun (WGS) entry which is preliminary data.</text>
</comment>